<organism evidence="2">
    <name type="scientific">Siphoviridae sp. ctjOC2</name>
    <dbReference type="NCBI Taxonomy" id="2825632"/>
    <lineage>
        <taxon>Viruses</taxon>
        <taxon>Duplodnaviria</taxon>
        <taxon>Heunggongvirae</taxon>
        <taxon>Uroviricota</taxon>
        <taxon>Caudoviricetes</taxon>
    </lineage>
</organism>
<sequence>MTGLNYLEEDAALIVENLPEGFEATAETAPLFLIYAVLMRAKGIYTTLEDVHDAWAAWRTTTNPNHSDLVPFGQLATETRSLDRPFLHAIHAAAHIRNNQTEKES</sequence>
<accession>A0A8S5Q9H0</accession>
<feature type="domain" description="DUF7701" evidence="1">
    <location>
        <begin position="5"/>
        <end position="94"/>
    </location>
</feature>
<name>A0A8S5Q9H0_9CAUD</name>
<proteinExistence type="predicted"/>
<dbReference type="EMBL" id="BK015605">
    <property type="protein sequence ID" value="DAE15451.1"/>
    <property type="molecule type" value="Genomic_DNA"/>
</dbReference>
<protein>
    <recommendedName>
        <fullName evidence="1">DUF7701 domain-containing protein</fullName>
    </recommendedName>
</protein>
<reference evidence="2" key="1">
    <citation type="journal article" date="2021" name="Proc. Natl. Acad. Sci. U.S.A.">
        <title>A Catalog of Tens of Thousands of Viruses from Human Metagenomes Reveals Hidden Associations with Chronic Diseases.</title>
        <authorList>
            <person name="Tisza M.J."/>
            <person name="Buck C.B."/>
        </authorList>
    </citation>
    <scope>NUCLEOTIDE SEQUENCE</scope>
    <source>
        <strain evidence="2">CtjOC2</strain>
    </source>
</reference>
<dbReference type="InterPro" id="IPR056118">
    <property type="entry name" value="DUF7701"/>
</dbReference>
<evidence type="ECO:0000313" key="2">
    <source>
        <dbReference type="EMBL" id="DAE15451.1"/>
    </source>
</evidence>
<dbReference type="Pfam" id="PF24792">
    <property type="entry name" value="DUF7701"/>
    <property type="match status" value="1"/>
</dbReference>
<evidence type="ECO:0000259" key="1">
    <source>
        <dbReference type="Pfam" id="PF24792"/>
    </source>
</evidence>